<dbReference type="PANTHER" id="PTHR43399:SF4">
    <property type="entry name" value="CELL WALL-ASSOCIATED PROTEASE"/>
    <property type="match status" value="1"/>
</dbReference>
<dbReference type="SUPFAM" id="SSF49363">
    <property type="entry name" value="Purple acid phosphatase, N-terminal domain"/>
    <property type="match status" value="1"/>
</dbReference>
<dbReference type="InterPro" id="IPR003961">
    <property type="entry name" value="FN3_dom"/>
</dbReference>
<dbReference type="Pfam" id="PF00082">
    <property type="entry name" value="Peptidase_S8"/>
    <property type="match status" value="1"/>
</dbReference>
<dbReference type="InterPro" id="IPR015500">
    <property type="entry name" value="Peptidase_S8_subtilisin-rel"/>
</dbReference>
<dbReference type="InterPro" id="IPR008979">
    <property type="entry name" value="Galactose-bd-like_sf"/>
</dbReference>
<dbReference type="GO" id="GO:0003993">
    <property type="term" value="F:acid phosphatase activity"/>
    <property type="evidence" value="ECO:0007669"/>
    <property type="project" value="InterPro"/>
</dbReference>
<comment type="caution">
    <text evidence="11">The sequence shown here is derived from an EMBL/GenBank/DDBJ whole genome shotgun (WGS) entry which is preliminary data.</text>
</comment>
<protein>
    <submittedName>
        <fullName evidence="11">S8 family serine peptidase</fullName>
    </submittedName>
</protein>
<dbReference type="InterPro" id="IPR036852">
    <property type="entry name" value="Peptidase_S8/S53_dom_sf"/>
</dbReference>
<dbReference type="Gene3D" id="3.40.50.200">
    <property type="entry name" value="Peptidase S8/S53 domain"/>
    <property type="match status" value="1"/>
</dbReference>
<dbReference type="Pfam" id="PF18884">
    <property type="entry name" value="TSP3_bac"/>
    <property type="match status" value="1"/>
</dbReference>
<feature type="active site" description="Charge relay system" evidence="9">
    <location>
        <position position="483"/>
    </location>
</feature>
<evidence type="ECO:0000256" key="8">
    <source>
        <dbReference type="ARBA" id="ARBA00022837"/>
    </source>
</evidence>
<reference evidence="11 12" key="1">
    <citation type="submission" date="2020-02" db="EMBL/GenBank/DDBJ databases">
        <title>Draft genome sequence of Limisphaera ngatamarikiensis NGM72.4T, a thermophilic Verrucomicrobia grouped in subdivision 3.</title>
        <authorList>
            <person name="Carere C.R."/>
            <person name="Steen J."/>
            <person name="Hugenholtz P."/>
            <person name="Stott M.B."/>
        </authorList>
    </citation>
    <scope>NUCLEOTIDE SEQUENCE [LARGE SCALE GENOMIC DNA]</scope>
    <source>
        <strain evidence="11 12">NGM72.4</strain>
    </source>
</reference>
<keyword evidence="12" id="KW-1185">Reference proteome</keyword>
<keyword evidence="3" id="KW-0964">Secreted</keyword>
<dbReference type="Gene3D" id="2.60.40.380">
    <property type="entry name" value="Purple acid phosphatase-like, N-terminal"/>
    <property type="match status" value="1"/>
</dbReference>
<dbReference type="InterPro" id="IPR059100">
    <property type="entry name" value="TSP3_bac"/>
</dbReference>
<dbReference type="SUPFAM" id="SSF49785">
    <property type="entry name" value="Galactose-binding domain-like"/>
    <property type="match status" value="1"/>
</dbReference>
<dbReference type="GO" id="GO:0004252">
    <property type="term" value="F:serine-type endopeptidase activity"/>
    <property type="evidence" value="ECO:0007669"/>
    <property type="project" value="UniProtKB-UniRule"/>
</dbReference>
<dbReference type="SMART" id="SM00060">
    <property type="entry name" value="FN3"/>
    <property type="match status" value="2"/>
</dbReference>
<evidence type="ECO:0000256" key="2">
    <source>
        <dbReference type="ARBA" id="ARBA00011073"/>
    </source>
</evidence>
<dbReference type="CDD" id="cd04842">
    <property type="entry name" value="Peptidases_S8_Kp43_protease"/>
    <property type="match status" value="1"/>
</dbReference>
<gene>
    <name evidence="11" type="ORF">G4L39_01155</name>
</gene>
<evidence type="ECO:0000256" key="4">
    <source>
        <dbReference type="ARBA" id="ARBA00022670"/>
    </source>
</evidence>
<keyword evidence="8" id="KW-0106">Calcium</keyword>
<evidence type="ECO:0000256" key="7">
    <source>
        <dbReference type="ARBA" id="ARBA00022825"/>
    </source>
</evidence>
<dbReference type="InterPro" id="IPR034058">
    <property type="entry name" value="TagA/B/C/D_pept_dom"/>
</dbReference>
<evidence type="ECO:0000313" key="12">
    <source>
        <dbReference type="Proteomes" id="UP000477311"/>
    </source>
</evidence>
<feature type="domain" description="Fibronectin type-III" evidence="10">
    <location>
        <begin position="796"/>
        <end position="872"/>
    </location>
</feature>
<feature type="active site" description="Charge relay system" evidence="9">
    <location>
        <position position="279"/>
    </location>
</feature>
<dbReference type="CDD" id="cd00063">
    <property type="entry name" value="FN3"/>
    <property type="match status" value="1"/>
</dbReference>
<name>A0A6M1REJ8_9BACT</name>
<dbReference type="InterPro" id="IPR023828">
    <property type="entry name" value="Peptidase_S8_Ser-AS"/>
</dbReference>
<dbReference type="Pfam" id="PF16656">
    <property type="entry name" value="Pur_ac_phosph_N"/>
    <property type="match status" value="1"/>
</dbReference>
<dbReference type="Gene3D" id="2.60.120.380">
    <property type="match status" value="1"/>
</dbReference>
<dbReference type="PANTHER" id="PTHR43399">
    <property type="entry name" value="SUBTILISIN-RELATED"/>
    <property type="match status" value="1"/>
</dbReference>
<keyword evidence="7 9" id="KW-0720">Serine protease</keyword>
<organism evidence="11 12">
    <name type="scientific">Limisphaera ngatamarikiensis</name>
    <dbReference type="NCBI Taxonomy" id="1324935"/>
    <lineage>
        <taxon>Bacteria</taxon>
        <taxon>Pseudomonadati</taxon>
        <taxon>Verrucomicrobiota</taxon>
        <taxon>Verrucomicrobiia</taxon>
        <taxon>Limisphaerales</taxon>
        <taxon>Limisphaeraceae</taxon>
        <taxon>Limisphaera</taxon>
    </lineage>
</organism>
<evidence type="ECO:0000313" key="11">
    <source>
        <dbReference type="EMBL" id="NGO38006.1"/>
    </source>
</evidence>
<dbReference type="GO" id="GO:0046872">
    <property type="term" value="F:metal ion binding"/>
    <property type="evidence" value="ECO:0007669"/>
    <property type="project" value="InterPro"/>
</dbReference>
<feature type="active site" description="Charge relay system" evidence="9">
    <location>
        <position position="242"/>
    </location>
</feature>
<dbReference type="Gene3D" id="2.60.120.200">
    <property type="match status" value="1"/>
</dbReference>
<dbReference type="InterPro" id="IPR000209">
    <property type="entry name" value="Peptidase_S8/S53_dom"/>
</dbReference>
<evidence type="ECO:0000256" key="6">
    <source>
        <dbReference type="ARBA" id="ARBA00022801"/>
    </source>
</evidence>
<dbReference type="InterPro" id="IPR015914">
    <property type="entry name" value="PAPs_N"/>
</dbReference>
<dbReference type="Proteomes" id="UP000477311">
    <property type="component" value="Unassembled WGS sequence"/>
</dbReference>
<dbReference type="GO" id="GO:0006508">
    <property type="term" value="P:proteolysis"/>
    <property type="evidence" value="ECO:0007669"/>
    <property type="project" value="UniProtKB-KW"/>
</dbReference>
<keyword evidence="6 9" id="KW-0378">Hydrolase</keyword>
<evidence type="ECO:0000256" key="1">
    <source>
        <dbReference type="ARBA" id="ARBA00004613"/>
    </source>
</evidence>
<dbReference type="PROSITE" id="PS00138">
    <property type="entry name" value="SUBTILASE_SER"/>
    <property type="match status" value="1"/>
</dbReference>
<sequence>MKRLRFACRFREVTVALGLLLGVSWSGAKPVLLRNATFDPATNAVPSLTAAGVPQPGEGSLRRLYLVQLRELPGTQWRQVLERLGVTVLRYVPEDTYVVRCDGATIRRVEQLPFVAWVGPYEARYKVHAPLAAAARPGGVEVSVLVAADADPAEVEAVRLRFQRIRQESVLRSGVVLRGWLPGTDVEALARSEAVLWIEPAPRMRLYDEVSSKIVAGDGGPNRLLAQRLGWDGSGVTVAVADSGLQWGEAASMHPDLMGRTPVFFYYGDLTDAADEHGHGTHVTGIIAGDGAGGEMDENGFLYGLGVAPGVRIVTQRIFDGLGGYQPPPSFERLTRDAVRAGADIGSNSWGDDTGGRYDLSAMEFDELVRDADGLRLGDQPYILEFSAGNAGPYARTIGSPAVAKNVIATGATQNDRFDLFLYDVGAEAVADFSSRGPCEDGRIKPDLVAPGTWIASLQSAAAPEDNAWLPISRLYSYMGGTSQAGPHVTGAAALFVQFYRHHFTNATPSPALVKAALINTAVDLDDAMGTGPVPNFDEGWGRVNVVPLLSGERQFLFYDQTTPLVTGQSWETVVVVDGTEPLRITLVYTDVPGTPFVLPALVNDLDLEVVGPGGEVYLGNAFRQGESVPGAVTPDRRNNVECVYVQEPEPGPYRIRVRAYRVPEDARRDTPEVDQDFALVVSGRFLPPGIGALRLDRGAYTAPDEVGIRLFDGDLAGQPSVSIRVSSTTEPGGELVVLSAADGLGSFTGRVATVTGLAASDGRLQVAHGDEIVARYWDASAGEERVATARVDLVPPRISGVQTRVEYGVVWVSWSVDEPVLGRVRFGTNAALDRLAVSEDWSMTPAVSLGALTPGVTWYFRVEATDEAGNVTVEDRQGGLYTIVVPPAPPVLVVDGYDDPFFGAPPLEGYTDALALAGVPYEVWDIAAQGDPPLEALLAHRAVFWRVGEFTGWTPAQGLLVSNYLASGGALFVASMDLLTRNVETLGPTFNRDVLHVESFDEDATVPFLVGLGDPVGEGIDLALDYSVYEELWFGFISDISDTLVPAADAVPVLGDGMGGVVALRWPRQPGPGDGRLVFASFPLDAVPMGSGSNDRVQLIRNVLRFLAPGAEGLVTLTVDRPAYTLPSLMRIELGDATLRGQGNVAVRVESSRDAVGLTVDLVESVVPGVFVGEVRLVGLSDPAGPGTLRVADGDTLTVWYRDGVSGRELSASARVDTRAPVVSGVTHEPDYVQASIQWETDEPADALVQFGESPLLSRTAYDPTPATTHTVVLSGLRPNTVYYYRVVSRDAAGNMGVDDNGGRLHSFRTLEPLRPPFFDNMDGSTSQWTVFNSEETVGGWERGVPANGHETAAHSPPWAWGTSLQGRSYDYMETFLISPAIFLGGGNTARLTFWHSYDFIPRDELDVWEVGTVYVITNGVGRPVAVAEFGFDAENWNEVEVDLTPFMGNMINVVFAYQMISLALDSHPRPGWLIDDVSITVSQVDPGVLVITNNLMQAECLLSGPIQRRVRGVFEVISNAPPGRYVVEYADVPWYVAPPAQTNELVSGGTVVFVGHYGMVDADGNGLPDAYEVAYFGGVDPRRGWLTDADGDGMSDAAEFIAGTNPTNAASALNVAVELAGSADTLRLVCPSASGHGYRLWVRTLETGWEPATDWVRATGPTVRFNLPLLRDGAARFYRVEARP</sequence>
<comment type="similarity">
    <text evidence="2 9">Belongs to the peptidase S8 family.</text>
</comment>
<feature type="domain" description="Fibronectin type-III" evidence="10">
    <location>
        <begin position="1219"/>
        <end position="1297"/>
    </location>
</feature>
<evidence type="ECO:0000256" key="9">
    <source>
        <dbReference type="PROSITE-ProRule" id="PRU01240"/>
    </source>
</evidence>
<evidence type="ECO:0000256" key="5">
    <source>
        <dbReference type="ARBA" id="ARBA00022729"/>
    </source>
</evidence>
<dbReference type="PROSITE" id="PS00137">
    <property type="entry name" value="SUBTILASE_HIS"/>
    <property type="match status" value="1"/>
</dbReference>
<dbReference type="InterPro" id="IPR008963">
    <property type="entry name" value="Purple_acid_Pase-like_N"/>
</dbReference>
<dbReference type="PROSITE" id="PS51892">
    <property type="entry name" value="SUBTILASE"/>
    <property type="match status" value="1"/>
</dbReference>
<dbReference type="InterPro" id="IPR022398">
    <property type="entry name" value="Peptidase_S8_His-AS"/>
</dbReference>
<proteinExistence type="inferred from homology"/>
<dbReference type="PRINTS" id="PR00723">
    <property type="entry name" value="SUBTILISIN"/>
</dbReference>
<evidence type="ECO:0000259" key="10">
    <source>
        <dbReference type="SMART" id="SM00060"/>
    </source>
</evidence>
<accession>A0A6M1REJ8</accession>
<dbReference type="SUPFAM" id="SSF52743">
    <property type="entry name" value="Subtilisin-like"/>
    <property type="match status" value="1"/>
</dbReference>
<keyword evidence="4 9" id="KW-0645">Protease</keyword>
<dbReference type="RefSeq" id="WP_165105280.1">
    <property type="nucleotide sequence ID" value="NZ_JAAKYA010000006.1"/>
</dbReference>
<evidence type="ECO:0000256" key="3">
    <source>
        <dbReference type="ARBA" id="ARBA00022525"/>
    </source>
</evidence>
<dbReference type="InterPro" id="IPR051048">
    <property type="entry name" value="Peptidase_S8/S53_subtilisin"/>
</dbReference>
<keyword evidence="5" id="KW-0732">Signal</keyword>
<dbReference type="EMBL" id="JAAKYA010000006">
    <property type="protein sequence ID" value="NGO38006.1"/>
    <property type="molecule type" value="Genomic_DNA"/>
</dbReference>
<comment type="subcellular location">
    <subcellularLocation>
        <location evidence="1">Secreted</location>
    </subcellularLocation>
</comment>